<dbReference type="EMBL" id="JBFMKM010000004">
    <property type="protein sequence ID" value="KAL1306982.1"/>
    <property type="molecule type" value="Genomic_DNA"/>
</dbReference>
<dbReference type="PANTHER" id="PTHR13384:SF16">
    <property type="entry name" value="GROWTH REGULATION PROTEIN"/>
    <property type="match status" value="1"/>
</dbReference>
<keyword evidence="2" id="KW-1185">Reference proteome</keyword>
<evidence type="ECO:0000313" key="1">
    <source>
        <dbReference type="EMBL" id="KAL1306982.1"/>
    </source>
</evidence>
<evidence type="ECO:0000313" key="2">
    <source>
        <dbReference type="Proteomes" id="UP001562354"/>
    </source>
</evidence>
<dbReference type="Proteomes" id="UP001562354">
    <property type="component" value="Unassembled WGS sequence"/>
</dbReference>
<reference evidence="1 2" key="1">
    <citation type="submission" date="2024-07" db="EMBL/GenBank/DDBJ databases">
        <title>Draft sequence of the Neodothiora populina.</title>
        <authorList>
            <person name="Drown D.D."/>
            <person name="Schuette U.S."/>
            <person name="Buechlein A.B."/>
            <person name="Rusch D.R."/>
            <person name="Winton L.W."/>
            <person name="Adams G.A."/>
        </authorList>
    </citation>
    <scope>NUCLEOTIDE SEQUENCE [LARGE SCALE GENOMIC DNA]</scope>
    <source>
        <strain evidence="1 2">CPC 39397</strain>
    </source>
</reference>
<comment type="caution">
    <text evidence="1">The sequence shown here is derived from an EMBL/GenBank/DDBJ whole genome shotgun (WGS) entry which is preliminary data.</text>
</comment>
<dbReference type="RefSeq" id="XP_069203254.1">
    <property type="nucleotide sequence ID" value="XM_069345428.1"/>
</dbReference>
<accession>A0ABR3PLM5</accession>
<dbReference type="PANTHER" id="PTHR13384">
    <property type="entry name" value="G PATCH DOMAIN-CONTAINING PROTEIN 1"/>
    <property type="match status" value="1"/>
</dbReference>
<organism evidence="1 2">
    <name type="scientific">Neodothiora populina</name>
    <dbReference type="NCBI Taxonomy" id="2781224"/>
    <lineage>
        <taxon>Eukaryota</taxon>
        <taxon>Fungi</taxon>
        <taxon>Dikarya</taxon>
        <taxon>Ascomycota</taxon>
        <taxon>Pezizomycotina</taxon>
        <taxon>Dothideomycetes</taxon>
        <taxon>Dothideomycetidae</taxon>
        <taxon>Dothideales</taxon>
        <taxon>Dothioraceae</taxon>
        <taxon>Neodothiora</taxon>
    </lineage>
</organism>
<dbReference type="GeneID" id="95979313"/>
<proteinExistence type="predicted"/>
<name>A0ABR3PLM5_9PEZI</name>
<sequence length="353" mass="38972">MASAGGAASIITQVPRGGPAPINTLAAVSDENISLDLRGLRFTLSRDELLTLPEFVLLSLFPNGLLPDGHMNAYHDGDVYPVDVSHHPIAQVTPASSSSRPMSSFVPAPTSSGPLYNLLSNPSVYLSDMSYRSQYDPHSLQYMLDFFRIVAQTIPTEAANADEREEQPLFTNLPDAYPVEPMAGNARDMLQDRAGIIVLREDLDFYAIPPRKDIGPTEMIEVKRAAGRALLKQDGIFSGLRKSEEPGTTEQHLIEMLTAGGFNHTDRWGHRAGEPDKAVICSIALARLRTTDSHDPNSAAVGMAQKLLLFWRKPARRCWWEGLDLENVEGVEGTLKVWIRRVWTLEMSVIGLR</sequence>
<protein>
    <submittedName>
        <fullName evidence="1">Uncharacterized protein</fullName>
    </submittedName>
</protein>
<gene>
    <name evidence="1" type="ORF">AAFC00_005614</name>
</gene>